<accession>A0A949X3B3</accession>
<reference evidence="4" key="1">
    <citation type="submission" date="2020-12" db="EMBL/GenBank/DDBJ databases">
        <title>Clostridium thailandense sp. nov., a novel acetogenic bacterium isolated from peat land soil in Thailand.</title>
        <authorList>
            <person name="Chaikitkaew S."/>
            <person name="Birkeland N.K."/>
        </authorList>
    </citation>
    <scope>NUCLEOTIDE SEQUENCE</scope>
    <source>
        <strain evidence="4">PL3</strain>
    </source>
</reference>
<organism evidence="4 5">
    <name type="scientific">Clostridium thailandense</name>
    <dbReference type="NCBI Taxonomy" id="2794346"/>
    <lineage>
        <taxon>Bacteria</taxon>
        <taxon>Bacillati</taxon>
        <taxon>Bacillota</taxon>
        <taxon>Clostridia</taxon>
        <taxon>Eubacteriales</taxon>
        <taxon>Clostridiaceae</taxon>
        <taxon>Clostridium</taxon>
    </lineage>
</organism>
<keyword evidence="5" id="KW-1185">Reference proteome</keyword>
<evidence type="ECO:0000256" key="1">
    <source>
        <dbReference type="ARBA" id="ARBA00022729"/>
    </source>
</evidence>
<dbReference type="InterPro" id="IPR032812">
    <property type="entry name" value="SbsA_Ig"/>
</dbReference>
<dbReference type="Proteomes" id="UP000694308">
    <property type="component" value="Unassembled WGS sequence"/>
</dbReference>
<comment type="caution">
    <text evidence="4">The sequence shown here is derived from an EMBL/GenBank/DDBJ whole genome shotgun (WGS) entry which is preliminary data.</text>
</comment>
<dbReference type="Pfam" id="PF13205">
    <property type="entry name" value="Big_5"/>
    <property type="match status" value="1"/>
</dbReference>
<dbReference type="GO" id="GO:0008234">
    <property type="term" value="F:cysteine-type peptidase activity"/>
    <property type="evidence" value="ECO:0007669"/>
    <property type="project" value="InterPro"/>
</dbReference>
<evidence type="ECO:0000313" key="5">
    <source>
        <dbReference type="Proteomes" id="UP000694308"/>
    </source>
</evidence>
<dbReference type="PROSITE" id="PS00639">
    <property type="entry name" value="THIOL_PROTEASE_HIS"/>
    <property type="match status" value="1"/>
</dbReference>
<feature type="domain" description="SbsA Ig-like" evidence="3">
    <location>
        <begin position="461"/>
        <end position="547"/>
    </location>
</feature>
<protein>
    <submittedName>
        <fullName evidence="4">C1 family peptidase</fullName>
    </submittedName>
</protein>
<evidence type="ECO:0000259" key="2">
    <source>
        <dbReference type="Pfam" id="PF00112"/>
    </source>
</evidence>
<keyword evidence="1" id="KW-0732">Signal</keyword>
<dbReference type="EMBL" id="JAEEGC010000072">
    <property type="protein sequence ID" value="MBV7274279.1"/>
    <property type="molecule type" value="Genomic_DNA"/>
</dbReference>
<dbReference type="AlphaFoldDB" id="A0A949X3B3"/>
<sequence length="549" mass="61071">MKKWKRTSIIVVLFFVSVLFRLGSNVKADNFPISDGEKILDTNELSTDTMEIYTLKDGKNYKKLLRNKDNVWTIVKEEKIESRKTGLKTTKNSTKNSALGKSIENKLKSAGYNLSQLPTKVDYSSSSYLPPIGDQQENDCVAWSTGYYVRTFQQAKDIGWNVKSGDTAISNHVFSPSFIYNQINGGTDDGGTLEDAGDLLENVGAATLKDFPYNPPDYTTQPTNAIKQKAAVNKIKDWEVLYTYEDSSDYIIQKTKQYLNTGDIMVAGMEIGYRFEDPTIKSDGTSIITIDRSDIGGHAIAVVGYDDSIVTSDGTGAFKLANSWGTSWGDKGFSYISYKAYVNDIIEGIVYTDMTNGKIVDDIQQVNSEILSGGKFKLTWDAAVNASGYKIYDENEKLLSTVESNSYTETASSSGNIVRYVQPFNSISEGSLISVSLNITVSNNSDPDIYFDGTTTVIPYKVAANKEWNIKFTKEANQDTLTSENIYVLDSSGNRIDVKISYGSDKILRVTPLSYYKSGETYCLYIDKKVASKENVSLKKSLRYEFTIE</sequence>
<dbReference type="Pfam" id="PF00112">
    <property type="entry name" value="Peptidase_C1"/>
    <property type="match status" value="1"/>
</dbReference>
<dbReference type="InterPro" id="IPR025660">
    <property type="entry name" value="Pept_his_AS"/>
</dbReference>
<name>A0A949X3B3_9CLOT</name>
<feature type="domain" description="Peptidase C1A papain C-terminal" evidence="2">
    <location>
        <begin position="189"/>
        <end position="339"/>
    </location>
</feature>
<proteinExistence type="predicted"/>
<gene>
    <name evidence="4" type="ORF">I6U48_15345</name>
</gene>
<evidence type="ECO:0000313" key="4">
    <source>
        <dbReference type="EMBL" id="MBV7274279.1"/>
    </source>
</evidence>
<dbReference type="CDD" id="cd02619">
    <property type="entry name" value="Peptidase_C1"/>
    <property type="match status" value="1"/>
</dbReference>
<dbReference type="RefSeq" id="WP_218321344.1">
    <property type="nucleotide sequence ID" value="NZ_JAEEGC010000072.1"/>
</dbReference>
<dbReference type="InterPro" id="IPR000668">
    <property type="entry name" value="Peptidase_C1A_C"/>
</dbReference>
<dbReference type="GO" id="GO:0006508">
    <property type="term" value="P:proteolysis"/>
    <property type="evidence" value="ECO:0007669"/>
    <property type="project" value="InterPro"/>
</dbReference>
<evidence type="ECO:0000259" key="3">
    <source>
        <dbReference type="Pfam" id="PF13205"/>
    </source>
</evidence>